<dbReference type="EMBL" id="JACHMK010000001">
    <property type="protein sequence ID" value="MBB6335147.1"/>
    <property type="molecule type" value="Genomic_DNA"/>
</dbReference>
<name>A0A923E5F2_9ACTO</name>
<organism evidence="2 3">
    <name type="scientific">Schaalia hyovaginalis</name>
    <dbReference type="NCBI Taxonomy" id="29316"/>
    <lineage>
        <taxon>Bacteria</taxon>
        <taxon>Bacillati</taxon>
        <taxon>Actinomycetota</taxon>
        <taxon>Actinomycetes</taxon>
        <taxon>Actinomycetales</taxon>
        <taxon>Actinomycetaceae</taxon>
        <taxon>Schaalia</taxon>
    </lineage>
</organism>
<reference evidence="2" key="1">
    <citation type="submission" date="2020-08" db="EMBL/GenBank/DDBJ databases">
        <title>Sequencing the genomes of 1000 actinobacteria strains.</title>
        <authorList>
            <person name="Klenk H.-P."/>
        </authorList>
    </citation>
    <scope>NUCLEOTIDE SEQUENCE</scope>
    <source>
        <strain evidence="2">DSM 10695</strain>
    </source>
</reference>
<dbReference type="Gene3D" id="3.40.50.720">
    <property type="entry name" value="NAD(P)-binding Rossmann-like Domain"/>
    <property type="match status" value="1"/>
</dbReference>
<accession>A0A923E5F2</accession>
<feature type="compositionally biased region" description="Low complexity" evidence="1">
    <location>
        <begin position="290"/>
        <end position="306"/>
    </location>
</feature>
<protein>
    <submittedName>
        <fullName evidence="2">Bacteriocin biosynthesis cyclodehydratase domain-containing protein</fullName>
    </submittedName>
</protein>
<gene>
    <name evidence="2" type="ORF">HD592_001712</name>
</gene>
<dbReference type="Proteomes" id="UP000617426">
    <property type="component" value="Unassembled WGS sequence"/>
</dbReference>
<comment type="caution">
    <text evidence="2">The sequence shown here is derived from an EMBL/GenBank/DDBJ whole genome shotgun (WGS) entry which is preliminary data.</text>
</comment>
<sequence length="335" mass="34134">MGTQLRKGTTATRRGPGALHLNAGLSRATTLHGLDGLEAGALIRALRSSSPRGTGAPALLRPDIAARLLADDMLETERPRLGIAIQGADLLSLALIGVLSETFSLHVDPRSPRTVPAPLHLALGSAALGMKLPIALAKAVAGTGITVSSLSSPDLVICAGGGHGDPAPLASLLVQDQPHLPIRACADGYELGPLTVPGRTACAHCVALRRAESDPFHPAEVYATRDGGPPEPPLVSLYAAAVHAAGMIRAFALGERALASCGRIVRIDALGRPHPLEVAPHPQCGCGAAGPPFPADDAGSRRGAGAVPEGMKRKRAPGVGRGEPEDGGAGMRRRG</sequence>
<evidence type="ECO:0000313" key="3">
    <source>
        <dbReference type="Proteomes" id="UP000617426"/>
    </source>
</evidence>
<evidence type="ECO:0000313" key="2">
    <source>
        <dbReference type="EMBL" id="MBB6335147.1"/>
    </source>
</evidence>
<dbReference type="AlphaFoldDB" id="A0A923E5F2"/>
<proteinExistence type="predicted"/>
<keyword evidence="3" id="KW-1185">Reference proteome</keyword>
<dbReference type="RefSeq" id="WP_184453362.1">
    <property type="nucleotide sequence ID" value="NZ_JACHMK010000001.1"/>
</dbReference>
<feature type="region of interest" description="Disordered" evidence="1">
    <location>
        <begin position="290"/>
        <end position="335"/>
    </location>
</feature>
<evidence type="ECO:0000256" key="1">
    <source>
        <dbReference type="SAM" id="MobiDB-lite"/>
    </source>
</evidence>